<protein>
    <submittedName>
        <fullName evidence="1">Uncharacterized protein</fullName>
    </submittedName>
</protein>
<sequence length="115" mass="12649">MDWIDQVGQFYSCEAFAAASLNRLDRMICGGRQGGDFSASYSGMDDHPHYTNNHNVILLMSKQPVLDWIVRVDPAPSNLSLKTFARSKAYKCRVNKLPKSAPETAMSGALSVPIA</sequence>
<gene>
    <name evidence="1" type="ORF">ACFPM8_12440</name>
</gene>
<dbReference type="Proteomes" id="UP001596045">
    <property type="component" value="Unassembled WGS sequence"/>
</dbReference>
<organism evidence="1 2">
    <name type="scientific">Paraherbaspirillum soli</name>
    <dbReference type="NCBI Taxonomy" id="631222"/>
    <lineage>
        <taxon>Bacteria</taxon>
        <taxon>Pseudomonadati</taxon>
        <taxon>Pseudomonadota</taxon>
        <taxon>Betaproteobacteria</taxon>
        <taxon>Burkholderiales</taxon>
        <taxon>Oxalobacteraceae</taxon>
        <taxon>Paraherbaspirillum</taxon>
    </lineage>
</organism>
<evidence type="ECO:0000313" key="2">
    <source>
        <dbReference type="Proteomes" id="UP001596045"/>
    </source>
</evidence>
<reference evidence="2" key="1">
    <citation type="journal article" date="2019" name="Int. J. Syst. Evol. Microbiol.">
        <title>The Global Catalogue of Microorganisms (GCM) 10K type strain sequencing project: providing services to taxonomists for standard genome sequencing and annotation.</title>
        <authorList>
            <consortium name="The Broad Institute Genomics Platform"/>
            <consortium name="The Broad Institute Genome Sequencing Center for Infectious Disease"/>
            <person name="Wu L."/>
            <person name="Ma J."/>
        </authorList>
    </citation>
    <scope>NUCLEOTIDE SEQUENCE [LARGE SCALE GENOMIC DNA]</scope>
    <source>
        <strain evidence="2">JCM 17066</strain>
    </source>
</reference>
<name>A0ABW0M971_9BURK</name>
<dbReference type="EMBL" id="JBHSMT010000023">
    <property type="protein sequence ID" value="MFC5474764.1"/>
    <property type="molecule type" value="Genomic_DNA"/>
</dbReference>
<proteinExistence type="predicted"/>
<evidence type="ECO:0000313" key="1">
    <source>
        <dbReference type="EMBL" id="MFC5474764.1"/>
    </source>
</evidence>
<dbReference type="RefSeq" id="WP_378997874.1">
    <property type="nucleotide sequence ID" value="NZ_JBHSMT010000023.1"/>
</dbReference>
<comment type="caution">
    <text evidence="1">The sequence shown here is derived from an EMBL/GenBank/DDBJ whole genome shotgun (WGS) entry which is preliminary data.</text>
</comment>
<accession>A0ABW0M971</accession>
<keyword evidence="2" id="KW-1185">Reference proteome</keyword>